<sequence length="260" mass="28831">MYRKGQIISLTALSLLTITLSYIGAACAAPTEPRKVAEISFVFSTNLGNVLHSNPSWDKQLLKIEQMVNGQLQEVKHTIQDYDGSDKRMRSRATSYIGNVLGSYYEKPAEKRIDIFHVILDNIRHMDGTLTLDGPSRSSQLVTLSGGRLTLSQAFFTDNRIPDWERAYEILHATFRATAPKTAQMFALGRRDRQTGVSPVRPLFGNARPAADETVVDSAWNKGFKKITDQPTGPKALLYSPDLIALMGYCFTNHGALPPA</sequence>
<evidence type="ECO:0000313" key="3">
    <source>
        <dbReference type="Proteomes" id="UP000284842"/>
    </source>
</evidence>
<feature type="chain" id="PRO_5019247930" evidence="1">
    <location>
        <begin position="29"/>
        <end position="260"/>
    </location>
</feature>
<dbReference type="EMBL" id="NHTK01005451">
    <property type="protein sequence ID" value="PPQ78713.1"/>
    <property type="molecule type" value="Genomic_DNA"/>
</dbReference>
<organism evidence="2 3">
    <name type="scientific">Panaeolus cyanescens</name>
    <dbReference type="NCBI Taxonomy" id="181874"/>
    <lineage>
        <taxon>Eukaryota</taxon>
        <taxon>Fungi</taxon>
        <taxon>Dikarya</taxon>
        <taxon>Basidiomycota</taxon>
        <taxon>Agaricomycotina</taxon>
        <taxon>Agaricomycetes</taxon>
        <taxon>Agaricomycetidae</taxon>
        <taxon>Agaricales</taxon>
        <taxon>Agaricineae</taxon>
        <taxon>Galeropsidaceae</taxon>
        <taxon>Panaeolus</taxon>
    </lineage>
</organism>
<dbReference type="InParanoid" id="A0A409WJK1"/>
<dbReference type="AlphaFoldDB" id="A0A409WJK1"/>
<dbReference type="PROSITE" id="PS51257">
    <property type="entry name" value="PROKAR_LIPOPROTEIN"/>
    <property type="match status" value="1"/>
</dbReference>
<dbReference type="Proteomes" id="UP000284842">
    <property type="component" value="Unassembled WGS sequence"/>
</dbReference>
<keyword evidence="3" id="KW-1185">Reference proteome</keyword>
<gene>
    <name evidence="2" type="ORF">CVT24_002338</name>
</gene>
<feature type="signal peptide" evidence="1">
    <location>
        <begin position="1"/>
        <end position="28"/>
    </location>
</feature>
<proteinExistence type="predicted"/>
<keyword evidence="1" id="KW-0732">Signal</keyword>
<reference evidence="2 3" key="1">
    <citation type="journal article" date="2018" name="Evol. Lett.">
        <title>Horizontal gene cluster transfer increased hallucinogenic mushroom diversity.</title>
        <authorList>
            <person name="Reynolds H.T."/>
            <person name="Vijayakumar V."/>
            <person name="Gluck-Thaler E."/>
            <person name="Korotkin H.B."/>
            <person name="Matheny P.B."/>
            <person name="Slot J.C."/>
        </authorList>
    </citation>
    <scope>NUCLEOTIDE SEQUENCE [LARGE SCALE GENOMIC DNA]</scope>
    <source>
        <strain evidence="2 3">2629</strain>
    </source>
</reference>
<accession>A0A409WJK1</accession>
<dbReference type="OrthoDB" id="10641355at2759"/>
<comment type="caution">
    <text evidence="2">The sequence shown here is derived from an EMBL/GenBank/DDBJ whole genome shotgun (WGS) entry which is preliminary data.</text>
</comment>
<evidence type="ECO:0000256" key="1">
    <source>
        <dbReference type="SAM" id="SignalP"/>
    </source>
</evidence>
<protein>
    <submittedName>
        <fullName evidence="2">Uncharacterized protein</fullName>
    </submittedName>
</protein>
<evidence type="ECO:0000313" key="2">
    <source>
        <dbReference type="EMBL" id="PPQ78713.1"/>
    </source>
</evidence>
<name>A0A409WJK1_9AGAR</name>